<comment type="caution">
    <text evidence="2">The sequence shown here is derived from an EMBL/GenBank/DDBJ whole genome shotgun (WGS) entry which is preliminary data.</text>
</comment>
<feature type="transmembrane region" description="Helical" evidence="1">
    <location>
        <begin position="43"/>
        <end position="65"/>
    </location>
</feature>
<protein>
    <submittedName>
        <fullName evidence="2">Uncharacterized protein</fullName>
    </submittedName>
</protein>
<name>A0A1E4R647_9BACI</name>
<dbReference type="RefSeq" id="WP_036225161.1">
    <property type="nucleotide sequence ID" value="NZ_CP130331.1"/>
</dbReference>
<keyword evidence="1" id="KW-0812">Transmembrane</keyword>
<keyword evidence="1" id="KW-1133">Transmembrane helix</keyword>
<dbReference type="AlphaFoldDB" id="A0A1E4R647"/>
<dbReference type="OrthoDB" id="2737401at2"/>
<evidence type="ECO:0000256" key="1">
    <source>
        <dbReference type="SAM" id="Phobius"/>
    </source>
</evidence>
<gene>
    <name evidence="2" type="ORF">BG258_08525</name>
</gene>
<reference evidence="2 3" key="1">
    <citation type="submission" date="2016-09" db="EMBL/GenBank/DDBJ databases">
        <title>Draft genome sequence of the soil isolate, Lysinibacillus fusiformis M5, a potential hypoxanthine producer.</title>
        <authorList>
            <person name="Gallegos-Monterrosa R."/>
            <person name="Maroti G."/>
            <person name="Balint B."/>
            <person name="Kovacs A.T."/>
        </authorList>
    </citation>
    <scope>NUCLEOTIDE SEQUENCE [LARGE SCALE GENOMIC DNA]</scope>
    <source>
        <strain evidence="2 3">M5</strain>
    </source>
</reference>
<evidence type="ECO:0000313" key="2">
    <source>
        <dbReference type="EMBL" id="ODV55946.1"/>
    </source>
</evidence>
<sequence>MKRAQGLKCLALFLFTTIFLYGVGDTYQVSWLQFHFTGQYDEVGFYFSFTSLIPILIGLLMVGLYESLLKRLI</sequence>
<keyword evidence="1" id="KW-0472">Membrane</keyword>
<dbReference type="Proteomes" id="UP000094784">
    <property type="component" value="Unassembled WGS sequence"/>
</dbReference>
<proteinExistence type="predicted"/>
<accession>A0A1E4R647</accession>
<evidence type="ECO:0000313" key="3">
    <source>
        <dbReference type="Proteomes" id="UP000094784"/>
    </source>
</evidence>
<dbReference type="EMBL" id="MECQ01000001">
    <property type="protein sequence ID" value="ODV55946.1"/>
    <property type="molecule type" value="Genomic_DNA"/>
</dbReference>
<organism evidence="2 3">
    <name type="scientific">Lysinibacillus fusiformis</name>
    <dbReference type="NCBI Taxonomy" id="28031"/>
    <lineage>
        <taxon>Bacteria</taxon>
        <taxon>Bacillati</taxon>
        <taxon>Bacillota</taxon>
        <taxon>Bacilli</taxon>
        <taxon>Bacillales</taxon>
        <taxon>Bacillaceae</taxon>
        <taxon>Lysinibacillus</taxon>
    </lineage>
</organism>